<dbReference type="SMART" id="SM00449">
    <property type="entry name" value="SPRY"/>
    <property type="match status" value="1"/>
</dbReference>
<dbReference type="OMA" id="NADDVSH"/>
<dbReference type="InterPro" id="IPR003877">
    <property type="entry name" value="SPRY_dom"/>
</dbReference>
<dbReference type="AlphaFoldDB" id="A0A401RI36"/>
<dbReference type="FunFam" id="2.60.120.920:FF:000004">
    <property type="entry name" value="Butyrophilin subfamily 1 member A1"/>
    <property type="match status" value="1"/>
</dbReference>
<evidence type="ECO:0000313" key="3">
    <source>
        <dbReference type="Proteomes" id="UP000287033"/>
    </source>
</evidence>
<dbReference type="SUPFAM" id="SSF49899">
    <property type="entry name" value="Concanavalin A-like lectins/glucanases"/>
    <property type="match status" value="1"/>
</dbReference>
<dbReference type="PROSITE" id="PS50188">
    <property type="entry name" value="B302_SPRY"/>
    <property type="match status" value="1"/>
</dbReference>
<keyword evidence="3" id="KW-1185">Reference proteome</keyword>
<dbReference type="InterPro" id="IPR001870">
    <property type="entry name" value="B30.2/SPRY"/>
</dbReference>
<dbReference type="PRINTS" id="PR01407">
    <property type="entry name" value="BUTYPHLNCDUF"/>
</dbReference>
<dbReference type="InterPro" id="IPR013320">
    <property type="entry name" value="ConA-like_dom_sf"/>
</dbReference>
<dbReference type="CDD" id="cd13733">
    <property type="entry name" value="SPRY_PRY_C-I_1"/>
    <property type="match status" value="1"/>
</dbReference>
<dbReference type="InterPro" id="IPR043136">
    <property type="entry name" value="B30.2/SPRY_sf"/>
</dbReference>
<dbReference type="InterPro" id="IPR050143">
    <property type="entry name" value="TRIM/RBCC"/>
</dbReference>
<evidence type="ECO:0000259" key="1">
    <source>
        <dbReference type="PROSITE" id="PS50188"/>
    </source>
</evidence>
<dbReference type="Proteomes" id="UP000287033">
    <property type="component" value="Unassembled WGS sequence"/>
</dbReference>
<accession>A0A401RI36</accession>
<organism evidence="2 3">
    <name type="scientific">Chiloscyllium punctatum</name>
    <name type="common">Brownbanded bambooshark</name>
    <name type="synonym">Hemiscyllium punctatum</name>
    <dbReference type="NCBI Taxonomy" id="137246"/>
    <lineage>
        <taxon>Eukaryota</taxon>
        <taxon>Metazoa</taxon>
        <taxon>Chordata</taxon>
        <taxon>Craniata</taxon>
        <taxon>Vertebrata</taxon>
        <taxon>Chondrichthyes</taxon>
        <taxon>Elasmobranchii</taxon>
        <taxon>Galeomorphii</taxon>
        <taxon>Galeoidea</taxon>
        <taxon>Orectolobiformes</taxon>
        <taxon>Hemiscylliidae</taxon>
        <taxon>Chiloscyllium</taxon>
    </lineage>
</organism>
<dbReference type="SMART" id="SM00589">
    <property type="entry name" value="PRY"/>
    <property type="match status" value="1"/>
</dbReference>
<name>A0A401RI36_CHIPU</name>
<dbReference type="Pfam" id="PF13765">
    <property type="entry name" value="PRY"/>
    <property type="match status" value="1"/>
</dbReference>
<dbReference type="STRING" id="137246.A0A401RI36"/>
<sequence length="191" mass="21429">MCFPVPALLTLDPLTANAHLILSGDGTEVKVGEKQEDIPDNPERFSRWLSVLASEGYTSGRHSWEVDVGDSTVWQLGVAKASVPRKRGFAPFHWQESRKFFTPEPQAGVWALALQDGDYTALTSPPIELQVKNKLRRLGVFLDYSEGQVSFYNADDVSHLYTFKDTFTEAIYPYFYIAHKGDTLKLISLGL</sequence>
<gene>
    <name evidence="2" type="ORF">chiPu_0020660</name>
</gene>
<dbReference type="EMBL" id="BEZZ01002793">
    <property type="protein sequence ID" value="GCC17794.1"/>
    <property type="molecule type" value="Genomic_DNA"/>
</dbReference>
<protein>
    <recommendedName>
        <fullName evidence="1">B30.2/SPRY domain-containing protein</fullName>
    </recommendedName>
</protein>
<evidence type="ECO:0000313" key="2">
    <source>
        <dbReference type="EMBL" id="GCC17794.1"/>
    </source>
</evidence>
<feature type="domain" description="B30.2/SPRY" evidence="1">
    <location>
        <begin position="1"/>
        <end position="191"/>
    </location>
</feature>
<proteinExistence type="predicted"/>
<dbReference type="Gene3D" id="2.60.120.920">
    <property type="match status" value="1"/>
</dbReference>
<dbReference type="OrthoDB" id="6270329at2759"/>
<reference evidence="2 3" key="1">
    <citation type="journal article" date="2018" name="Nat. Ecol. Evol.">
        <title>Shark genomes provide insights into elasmobranch evolution and the origin of vertebrates.</title>
        <authorList>
            <person name="Hara Y"/>
            <person name="Yamaguchi K"/>
            <person name="Onimaru K"/>
            <person name="Kadota M"/>
            <person name="Koyanagi M"/>
            <person name="Keeley SD"/>
            <person name="Tatsumi K"/>
            <person name="Tanaka K"/>
            <person name="Motone F"/>
            <person name="Kageyama Y"/>
            <person name="Nozu R"/>
            <person name="Adachi N"/>
            <person name="Nishimura O"/>
            <person name="Nakagawa R"/>
            <person name="Tanegashima C"/>
            <person name="Kiyatake I"/>
            <person name="Matsumoto R"/>
            <person name="Murakumo K"/>
            <person name="Nishida K"/>
            <person name="Terakita A"/>
            <person name="Kuratani S"/>
            <person name="Sato K"/>
            <person name="Hyodo S Kuraku.S."/>
        </authorList>
    </citation>
    <scope>NUCLEOTIDE SEQUENCE [LARGE SCALE GENOMIC DNA]</scope>
</reference>
<dbReference type="InterPro" id="IPR006574">
    <property type="entry name" value="PRY"/>
</dbReference>
<dbReference type="PANTHER" id="PTHR24103">
    <property type="entry name" value="E3 UBIQUITIN-PROTEIN LIGASE TRIM"/>
    <property type="match status" value="1"/>
</dbReference>
<dbReference type="Pfam" id="PF00622">
    <property type="entry name" value="SPRY"/>
    <property type="match status" value="1"/>
</dbReference>
<dbReference type="InterPro" id="IPR003879">
    <property type="entry name" value="Butyrophylin_SPRY"/>
</dbReference>
<comment type="caution">
    <text evidence="2">The sequence shown here is derived from an EMBL/GenBank/DDBJ whole genome shotgun (WGS) entry which is preliminary data.</text>
</comment>